<dbReference type="GO" id="GO:0002250">
    <property type="term" value="P:adaptive immune response"/>
    <property type="evidence" value="ECO:0007669"/>
    <property type="project" value="UniProtKB-KW"/>
</dbReference>
<keyword evidence="1" id="KW-0391">Immunity</keyword>
<proteinExistence type="predicted"/>
<reference evidence="6" key="1">
    <citation type="submission" date="2020-03" db="EMBL/GenBank/DDBJ databases">
        <title>Evolution of repeat sequences and sex chromosomes of tilapia species revealed by chromosome-level genomes.</title>
        <authorList>
            <person name="Xu L."/>
            <person name="Tao W."/>
            <person name="Wang D."/>
            <person name="Zhou Q."/>
        </authorList>
    </citation>
    <scope>NUCLEOTIDE SEQUENCE [LARGE SCALE GENOMIC DNA]</scope>
    <source>
        <strain evidence="6">Israel</strain>
    </source>
</reference>
<keyword evidence="6" id="KW-1185">Reference proteome</keyword>
<dbReference type="FunFam" id="2.60.40.10:FF:001648">
    <property type="entry name" value="Immunoglobulin heavy variable 4-3"/>
    <property type="match status" value="1"/>
</dbReference>
<dbReference type="GO" id="GO:0019814">
    <property type="term" value="C:immunoglobulin complex"/>
    <property type="evidence" value="ECO:0007669"/>
    <property type="project" value="UniProtKB-KW"/>
</dbReference>
<dbReference type="Proteomes" id="UP000472276">
    <property type="component" value="Unassembled WGS sequence"/>
</dbReference>
<dbReference type="InterPro" id="IPR036179">
    <property type="entry name" value="Ig-like_dom_sf"/>
</dbReference>
<dbReference type="GO" id="GO:0005576">
    <property type="term" value="C:extracellular region"/>
    <property type="evidence" value="ECO:0007669"/>
    <property type="project" value="UniProtKB-ARBA"/>
</dbReference>
<name>A0AAZ1XAY3_OREAU</name>
<dbReference type="Pfam" id="PF07686">
    <property type="entry name" value="V-set"/>
    <property type="match status" value="1"/>
</dbReference>
<feature type="domain" description="Ig-like" evidence="4">
    <location>
        <begin position="1"/>
        <end position="97"/>
    </location>
</feature>
<dbReference type="SUPFAM" id="SSF48726">
    <property type="entry name" value="Immunoglobulin"/>
    <property type="match status" value="1"/>
</dbReference>
<dbReference type="Gene3D" id="2.60.40.10">
    <property type="entry name" value="Immunoglobulins"/>
    <property type="match status" value="1"/>
</dbReference>
<evidence type="ECO:0000256" key="1">
    <source>
        <dbReference type="ARBA" id="ARBA00022859"/>
    </source>
</evidence>
<dbReference type="InterPro" id="IPR013106">
    <property type="entry name" value="Ig_V-set"/>
</dbReference>
<dbReference type="SMART" id="SM00406">
    <property type="entry name" value="IGv"/>
    <property type="match status" value="1"/>
</dbReference>
<evidence type="ECO:0000313" key="5">
    <source>
        <dbReference type="Ensembl" id="ENSOABP00000064847.1"/>
    </source>
</evidence>
<evidence type="ECO:0000256" key="3">
    <source>
        <dbReference type="ARBA" id="ARBA00043265"/>
    </source>
</evidence>
<dbReference type="InterPro" id="IPR013783">
    <property type="entry name" value="Ig-like_fold"/>
</dbReference>
<dbReference type="InterPro" id="IPR050199">
    <property type="entry name" value="IgHV"/>
</dbReference>
<protein>
    <recommendedName>
        <fullName evidence="4">Ig-like domain-containing protein</fullName>
    </recommendedName>
</protein>
<evidence type="ECO:0000313" key="6">
    <source>
        <dbReference type="Proteomes" id="UP000472276"/>
    </source>
</evidence>
<dbReference type="InterPro" id="IPR007110">
    <property type="entry name" value="Ig-like_dom"/>
</dbReference>
<dbReference type="Ensembl" id="ENSOABT00000083240.1">
    <property type="protein sequence ID" value="ENSOABP00000064847.1"/>
    <property type="gene ID" value="ENSOABG00000029566.1"/>
</dbReference>
<keyword evidence="2" id="KW-1064">Adaptive immunity</keyword>
<accession>A0AAZ1XAY3</accession>
<dbReference type="PROSITE" id="PS50835">
    <property type="entry name" value="IG_LIKE"/>
    <property type="match status" value="1"/>
</dbReference>
<evidence type="ECO:0000256" key="2">
    <source>
        <dbReference type="ARBA" id="ARBA00023130"/>
    </source>
</evidence>
<reference evidence="5" key="3">
    <citation type="submission" date="2025-09" db="UniProtKB">
        <authorList>
            <consortium name="Ensembl"/>
        </authorList>
    </citation>
    <scope>IDENTIFICATION</scope>
</reference>
<dbReference type="AlphaFoldDB" id="A0AAZ1XAY3"/>
<organism evidence="5 6">
    <name type="scientific">Oreochromis aureus</name>
    <name type="common">Israeli tilapia</name>
    <name type="synonym">Chromis aureus</name>
    <dbReference type="NCBI Taxonomy" id="47969"/>
    <lineage>
        <taxon>Eukaryota</taxon>
        <taxon>Metazoa</taxon>
        <taxon>Chordata</taxon>
        <taxon>Craniata</taxon>
        <taxon>Vertebrata</taxon>
        <taxon>Euteleostomi</taxon>
        <taxon>Actinopterygii</taxon>
        <taxon>Neopterygii</taxon>
        <taxon>Teleostei</taxon>
        <taxon>Neoteleostei</taxon>
        <taxon>Acanthomorphata</taxon>
        <taxon>Ovalentaria</taxon>
        <taxon>Cichlomorphae</taxon>
        <taxon>Cichliformes</taxon>
        <taxon>Cichlidae</taxon>
        <taxon>African cichlids</taxon>
        <taxon>Pseudocrenilabrinae</taxon>
        <taxon>Oreochromini</taxon>
        <taxon>Oreochromis</taxon>
    </lineage>
</organism>
<keyword evidence="3" id="KW-1280">Immunoglobulin</keyword>
<dbReference type="PANTHER" id="PTHR23266">
    <property type="entry name" value="IMMUNOGLOBULIN HEAVY CHAIN"/>
    <property type="match status" value="1"/>
</dbReference>
<evidence type="ECO:0000259" key="4">
    <source>
        <dbReference type="PROSITE" id="PS50835"/>
    </source>
</evidence>
<reference evidence="5" key="2">
    <citation type="submission" date="2025-08" db="UniProtKB">
        <authorList>
            <consortium name="Ensembl"/>
        </authorList>
    </citation>
    <scope>IDENTIFICATION</scope>
</reference>
<sequence>EQLTQPASETVQPGQRLTISCLVSYSVSSYWTAWIRQPAGKGLEWIGMAVGSSTYYKDSLKSKFSISTDSSSKTVTLTGQNVQPDDTAVYYCARQSQ</sequence>